<comment type="caution">
    <text evidence="5">The sequence shown here is derived from an EMBL/GenBank/DDBJ whole genome shotgun (WGS) entry which is preliminary data.</text>
</comment>
<evidence type="ECO:0000256" key="1">
    <source>
        <dbReference type="ARBA" id="ARBA00006068"/>
    </source>
</evidence>
<keyword evidence="6" id="KW-1185">Reference proteome</keyword>
<evidence type="ECO:0000313" key="5">
    <source>
        <dbReference type="EMBL" id="GIM48343.1"/>
    </source>
</evidence>
<accession>A0AAV4LLB1</accession>
<proteinExistence type="inferred from homology"/>
<feature type="domain" description="Cell envelope-related transcriptional attenuator" evidence="4">
    <location>
        <begin position="92"/>
        <end position="238"/>
    </location>
</feature>
<dbReference type="NCBIfam" id="TIGR00350">
    <property type="entry name" value="lytR_cpsA_psr"/>
    <property type="match status" value="1"/>
</dbReference>
<dbReference type="Pfam" id="PF03816">
    <property type="entry name" value="LytR_cpsA_psr"/>
    <property type="match status" value="1"/>
</dbReference>
<evidence type="ECO:0000259" key="4">
    <source>
        <dbReference type="Pfam" id="PF03816"/>
    </source>
</evidence>
<evidence type="ECO:0000256" key="3">
    <source>
        <dbReference type="SAM" id="Phobius"/>
    </source>
</evidence>
<feature type="region of interest" description="Disordered" evidence="2">
    <location>
        <begin position="325"/>
        <end position="456"/>
    </location>
</feature>
<evidence type="ECO:0000313" key="6">
    <source>
        <dbReference type="Proteomes" id="UP001057291"/>
    </source>
</evidence>
<sequence>MQTRMERIQQQRAANKMKFYKRKGFLWTLITIGILLISIVGYYGFSVFRFLQGIHTPQNGSVAQAAPTWTGTDRVNILLLGVDNRNNDPHPRSDSMIVVSIDPVTKTARMFSVMRDTWYKIPGYGFEKINAAFSLGGPDLAMQTVSNFLQIPIHYYVKTDFQGFEKLVDAVGGVKIDVEKDMDYPDDGVYDILLHKGEQVLDGKHALMYVRFRHDALGDFARTERQRKFLTALAEKLKTPGSLVKLPSILETIRPYVDTNMQIDDMIKLGSLVSDVNMKDMKSMQIPPTDAFVINDNMNGMSVLIPDVYKCRIAVHDALGMTDVVEKPGDDQYPLEQTQQSTESLPEPKRDDPPPQPKPVSPSKVDSGSSTLSESNTGGKVEKNPVPQTNTNDVTTQEGTSQNTTSNGTKPTGGTQNNTSQTPENGTNQNGTSHGGNQQNGAIPNGTPPNSTQHNQ</sequence>
<keyword evidence="3" id="KW-1133">Transmembrane helix</keyword>
<organism evidence="5 6">
    <name type="scientific">Collibacillus ludicampi</name>
    <dbReference type="NCBI Taxonomy" id="2771369"/>
    <lineage>
        <taxon>Bacteria</taxon>
        <taxon>Bacillati</taxon>
        <taxon>Bacillota</taxon>
        <taxon>Bacilli</taxon>
        <taxon>Bacillales</taxon>
        <taxon>Alicyclobacillaceae</taxon>
        <taxon>Collibacillus</taxon>
    </lineage>
</organism>
<dbReference type="PANTHER" id="PTHR33392:SF6">
    <property type="entry name" value="POLYISOPRENYL-TEICHOIC ACID--PEPTIDOGLYCAN TEICHOIC ACID TRANSFERASE TAGU"/>
    <property type="match status" value="1"/>
</dbReference>
<feature type="compositionally biased region" description="Low complexity" evidence="2">
    <location>
        <begin position="361"/>
        <end position="370"/>
    </location>
</feature>
<protein>
    <recommendedName>
        <fullName evidence="4">Cell envelope-related transcriptional attenuator domain-containing protein</fullName>
    </recommendedName>
</protein>
<keyword evidence="3" id="KW-0812">Transmembrane</keyword>
<feature type="compositionally biased region" description="Polar residues" evidence="2">
    <location>
        <begin position="386"/>
        <end position="456"/>
    </location>
</feature>
<dbReference type="Proteomes" id="UP001057291">
    <property type="component" value="Unassembled WGS sequence"/>
</dbReference>
<reference evidence="5" key="1">
    <citation type="journal article" date="2023" name="Int. J. Syst. Evol. Microbiol.">
        <title>Collibacillus ludicampi gen. nov., sp. nov., a new soil bacterium of the family Alicyclobacillaceae.</title>
        <authorList>
            <person name="Jojima T."/>
            <person name="Ioku Y."/>
            <person name="Fukuta Y."/>
            <person name="Shirasaka N."/>
            <person name="Matsumura Y."/>
            <person name="Mori M."/>
        </authorList>
    </citation>
    <scope>NUCLEOTIDE SEQUENCE</scope>
    <source>
        <strain evidence="5">TP075</strain>
    </source>
</reference>
<evidence type="ECO:0000256" key="2">
    <source>
        <dbReference type="SAM" id="MobiDB-lite"/>
    </source>
</evidence>
<gene>
    <name evidence="5" type="ORF">DNHGIG_38920</name>
</gene>
<dbReference type="InterPro" id="IPR050922">
    <property type="entry name" value="LytR/CpsA/Psr_CW_biosynth"/>
</dbReference>
<keyword evidence="3" id="KW-0472">Membrane</keyword>
<dbReference type="Gene3D" id="3.40.630.190">
    <property type="entry name" value="LCP protein"/>
    <property type="match status" value="1"/>
</dbReference>
<feature type="transmembrane region" description="Helical" evidence="3">
    <location>
        <begin position="25"/>
        <end position="45"/>
    </location>
</feature>
<comment type="similarity">
    <text evidence="1">Belongs to the LytR/CpsA/Psr (LCP) family.</text>
</comment>
<dbReference type="InterPro" id="IPR004474">
    <property type="entry name" value="LytR_CpsA_psr"/>
</dbReference>
<name>A0AAV4LLB1_9BACL</name>
<dbReference type="AlphaFoldDB" id="A0AAV4LLB1"/>
<dbReference type="PANTHER" id="PTHR33392">
    <property type="entry name" value="POLYISOPRENYL-TEICHOIC ACID--PEPTIDOGLYCAN TEICHOIC ACID TRANSFERASE TAGU"/>
    <property type="match status" value="1"/>
</dbReference>
<dbReference type="RefSeq" id="WP_282201230.1">
    <property type="nucleotide sequence ID" value="NZ_BOQE01000001.1"/>
</dbReference>
<dbReference type="EMBL" id="BOQE01000001">
    <property type="protein sequence ID" value="GIM48343.1"/>
    <property type="molecule type" value="Genomic_DNA"/>
</dbReference>